<feature type="compositionally biased region" description="Polar residues" evidence="1">
    <location>
        <begin position="132"/>
        <end position="153"/>
    </location>
</feature>
<evidence type="ECO:0008006" key="4">
    <source>
        <dbReference type="Google" id="ProtNLM"/>
    </source>
</evidence>
<feature type="region of interest" description="Disordered" evidence="1">
    <location>
        <begin position="105"/>
        <end position="207"/>
    </location>
</feature>
<gene>
    <name evidence="2" type="ORF">PAC_14791</name>
</gene>
<evidence type="ECO:0000256" key="1">
    <source>
        <dbReference type="SAM" id="MobiDB-lite"/>
    </source>
</evidence>
<organism evidence="2 3">
    <name type="scientific">Phialocephala subalpina</name>
    <dbReference type="NCBI Taxonomy" id="576137"/>
    <lineage>
        <taxon>Eukaryota</taxon>
        <taxon>Fungi</taxon>
        <taxon>Dikarya</taxon>
        <taxon>Ascomycota</taxon>
        <taxon>Pezizomycotina</taxon>
        <taxon>Leotiomycetes</taxon>
        <taxon>Helotiales</taxon>
        <taxon>Mollisiaceae</taxon>
        <taxon>Phialocephala</taxon>
        <taxon>Phialocephala fortinii species complex</taxon>
    </lineage>
</organism>
<dbReference type="OrthoDB" id="10362353at2759"/>
<evidence type="ECO:0000313" key="2">
    <source>
        <dbReference type="EMBL" id="CZR64891.1"/>
    </source>
</evidence>
<proteinExistence type="predicted"/>
<reference evidence="2 3" key="1">
    <citation type="submission" date="2016-03" db="EMBL/GenBank/DDBJ databases">
        <authorList>
            <person name="Ploux O."/>
        </authorList>
    </citation>
    <scope>NUCLEOTIDE SEQUENCE [LARGE SCALE GENOMIC DNA]</scope>
    <source>
        <strain evidence="2 3">UAMH 11012</strain>
    </source>
</reference>
<sequence length="207" mass="23029">MPIVDAKARGQFKSTKESLMRKCNNIFKKYGESVALFISEGPDTIWTYQSRPGFPPDNPRGYLYTPANYVATPRQISAIPTTASEPSRMEMKRIAQAGARILKDSENSLFVPERSPPPTNDGLFDLFGSPLNKPSSFGTSPISATSQSSPTSRMSDERLSRRKRAKATSPSSRRNPKELSIRSPQFAKKKNRKTDGNKYKFGRSSAD</sequence>
<protein>
    <recommendedName>
        <fullName evidence="4">MADS-box domain-containing protein</fullName>
    </recommendedName>
</protein>
<accession>A0A1L7XIN6</accession>
<evidence type="ECO:0000313" key="3">
    <source>
        <dbReference type="Proteomes" id="UP000184330"/>
    </source>
</evidence>
<dbReference type="AlphaFoldDB" id="A0A1L7XIN6"/>
<dbReference type="EMBL" id="FJOG01000028">
    <property type="protein sequence ID" value="CZR64891.1"/>
    <property type="molecule type" value="Genomic_DNA"/>
</dbReference>
<dbReference type="Proteomes" id="UP000184330">
    <property type="component" value="Unassembled WGS sequence"/>
</dbReference>
<keyword evidence="3" id="KW-1185">Reference proteome</keyword>
<name>A0A1L7XIN6_9HELO</name>